<dbReference type="Pfam" id="PF00188">
    <property type="entry name" value="CAP"/>
    <property type="match status" value="1"/>
</dbReference>
<evidence type="ECO:0000313" key="3">
    <source>
        <dbReference type="EMBL" id="SPC77528.1"/>
    </source>
</evidence>
<dbReference type="InterPro" id="IPR018244">
    <property type="entry name" value="Allrgn_V5/Tpx1_CS"/>
</dbReference>
<dbReference type="Gene3D" id="3.40.33.10">
    <property type="entry name" value="CAP"/>
    <property type="match status" value="2"/>
</dbReference>
<dbReference type="InterPro" id="IPR035940">
    <property type="entry name" value="CAP_sf"/>
</dbReference>
<proteinExistence type="predicted"/>
<dbReference type="PROSITE" id="PS01010">
    <property type="entry name" value="CRISP_2"/>
    <property type="match status" value="1"/>
</dbReference>
<dbReference type="CDD" id="cd05381">
    <property type="entry name" value="CAP_PR-1"/>
    <property type="match status" value="1"/>
</dbReference>
<name>A0A2N9ERT0_FAGSY</name>
<dbReference type="SUPFAM" id="SSF55797">
    <property type="entry name" value="PR-1-like"/>
    <property type="match status" value="1"/>
</dbReference>
<feature type="signal peptide" evidence="1">
    <location>
        <begin position="1"/>
        <end position="25"/>
    </location>
</feature>
<dbReference type="PANTHER" id="PTHR10334">
    <property type="entry name" value="CYSTEINE-RICH SECRETORY PROTEIN-RELATED"/>
    <property type="match status" value="1"/>
</dbReference>
<dbReference type="AlphaFoldDB" id="A0A2N9ERT0"/>
<feature type="chain" id="PRO_5014731361" description="SCP domain-containing protein" evidence="1">
    <location>
        <begin position="26"/>
        <end position="133"/>
    </location>
</feature>
<dbReference type="InterPro" id="IPR001283">
    <property type="entry name" value="CRISP-related"/>
</dbReference>
<keyword evidence="1" id="KW-0732">Signal</keyword>
<gene>
    <name evidence="3" type="ORF">FSB_LOCUS5410</name>
</gene>
<sequence length="133" mass="14250">MSLSKISLALIISLFGLSLIHCSHAQDSKEDYLTAHNAARAEVGVPPLTWDDTVASYAQNYANQRIGDCNLVHSGGPYGENIAWGSGDLKGTDAVVWRNSVRLGCAKVRCNSGGTFIGCNYDPPGNYVGEKPY</sequence>
<dbReference type="InterPro" id="IPR014044">
    <property type="entry name" value="CAP_dom"/>
</dbReference>
<dbReference type="SMART" id="SM00198">
    <property type="entry name" value="SCP"/>
    <property type="match status" value="1"/>
</dbReference>
<dbReference type="EMBL" id="OIVN01000278">
    <property type="protein sequence ID" value="SPC77528.1"/>
    <property type="molecule type" value="Genomic_DNA"/>
</dbReference>
<evidence type="ECO:0000256" key="1">
    <source>
        <dbReference type="SAM" id="SignalP"/>
    </source>
</evidence>
<evidence type="ECO:0000259" key="2">
    <source>
        <dbReference type="SMART" id="SM00198"/>
    </source>
</evidence>
<reference evidence="3" key="1">
    <citation type="submission" date="2018-02" db="EMBL/GenBank/DDBJ databases">
        <authorList>
            <person name="Cohen D.B."/>
            <person name="Kent A.D."/>
        </authorList>
    </citation>
    <scope>NUCLEOTIDE SEQUENCE</scope>
</reference>
<protein>
    <recommendedName>
        <fullName evidence="2">SCP domain-containing protein</fullName>
    </recommendedName>
</protein>
<accession>A0A2N9ERT0</accession>
<feature type="domain" description="SCP" evidence="2">
    <location>
        <begin position="27"/>
        <end position="129"/>
    </location>
</feature>
<organism evidence="3">
    <name type="scientific">Fagus sylvatica</name>
    <name type="common">Beechnut</name>
    <dbReference type="NCBI Taxonomy" id="28930"/>
    <lineage>
        <taxon>Eukaryota</taxon>
        <taxon>Viridiplantae</taxon>
        <taxon>Streptophyta</taxon>
        <taxon>Embryophyta</taxon>
        <taxon>Tracheophyta</taxon>
        <taxon>Spermatophyta</taxon>
        <taxon>Magnoliopsida</taxon>
        <taxon>eudicotyledons</taxon>
        <taxon>Gunneridae</taxon>
        <taxon>Pentapetalae</taxon>
        <taxon>rosids</taxon>
        <taxon>fabids</taxon>
        <taxon>Fagales</taxon>
        <taxon>Fagaceae</taxon>
        <taxon>Fagus</taxon>
    </lineage>
</organism>
<dbReference type="PRINTS" id="PR00837">
    <property type="entry name" value="V5TPXLIKE"/>
</dbReference>
<dbReference type="GO" id="GO:0005576">
    <property type="term" value="C:extracellular region"/>
    <property type="evidence" value="ECO:0007669"/>
    <property type="project" value="InterPro"/>
</dbReference>